<dbReference type="InterPro" id="IPR046346">
    <property type="entry name" value="Aminoacid_DH-like_N_sf"/>
</dbReference>
<feature type="domain" description="Shikimate dehydrogenase substrate binding N-terminal" evidence="10">
    <location>
        <begin position="16"/>
        <end position="98"/>
    </location>
</feature>
<dbReference type="SUPFAM" id="SSF53223">
    <property type="entry name" value="Aminoacid dehydrogenase-like, N-terminal domain"/>
    <property type="match status" value="1"/>
</dbReference>
<evidence type="ECO:0000259" key="10">
    <source>
        <dbReference type="Pfam" id="PF08501"/>
    </source>
</evidence>
<dbReference type="GO" id="GO:0004764">
    <property type="term" value="F:shikimate 3-dehydrogenase (NADP+) activity"/>
    <property type="evidence" value="ECO:0007669"/>
    <property type="project" value="UniProtKB-UniRule"/>
</dbReference>
<dbReference type="KEGG" id="zmm:Zmob_0764"/>
<dbReference type="InterPro" id="IPR022893">
    <property type="entry name" value="Shikimate_DH_fam"/>
</dbReference>
<comment type="caution">
    <text evidence="8">Lacks conserved residue(s) required for the propagation of feature annotation.</text>
</comment>
<dbReference type="OrthoDB" id="9792692at2"/>
<dbReference type="PANTHER" id="PTHR21089:SF1">
    <property type="entry name" value="BIFUNCTIONAL 3-DEHYDROQUINATE DEHYDRATASE_SHIKIMATE DEHYDROGENASE, CHLOROPLASTIC"/>
    <property type="match status" value="1"/>
</dbReference>
<dbReference type="Pfam" id="PF18317">
    <property type="entry name" value="SDH_C"/>
    <property type="match status" value="1"/>
</dbReference>
<feature type="active site" description="Proton acceptor" evidence="8">
    <location>
        <position position="75"/>
    </location>
</feature>
<comment type="subunit">
    <text evidence="8">Homodimer.</text>
</comment>
<dbReference type="PANTHER" id="PTHR21089">
    <property type="entry name" value="SHIKIMATE DEHYDROGENASE"/>
    <property type="match status" value="1"/>
</dbReference>
<evidence type="ECO:0000259" key="9">
    <source>
        <dbReference type="Pfam" id="PF01488"/>
    </source>
</evidence>
<dbReference type="GO" id="GO:0008652">
    <property type="term" value="P:amino acid biosynthetic process"/>
    <property type="evidence" value="ECO:0007669"/>
    <property type="project" value="UniProtKB-KW"/>
</dbReference>
<dbReference type="GO" id="GO:0019632">
    <property type="term" value="P:shikimate metabolic process"/>
    <property type="evidence" value="ECO:0007669"/>
    <property type="project" value="InterPro"/>
</dbReference>
<dbReference type="InterPro" id="IPR041121">
    <property type="entry name" value="SDH_C"/>
</dbReference>
<dbReference type="Gene3D" id="3.40.50.720">
    <property type="entry name" value="NAD(P)-binding Rossmann-like Domain"/>
    <property type="match status" value="1"/>
</dbReference>
<dbReference type="Pfam" id="PF01488">
    <property type="entry name" value="Shikimate_DH"/>
    <property type="match status" value="1"/>
</dbReference>
<evidence type="ECO:0000256" key="8">
    <source>
        <dbReference type="HAMAP-Rule" id="MF_00222"/>
    </source>
</evidence>
<evidence type="ECO:0000256" key="4">
    <source>
        <dbReference type="ARBA" id="ARBA00022857"/>
    </source>
</evidence>
<gene>
    <name evidence="8" type="primary">aroE</name>
    <name evidence="12" type="ordered locus">Zmob_0764</name>
</gene>
<evidence type="ECO:0000313" key="12">
    <source>
        <dbReference type="EMBL" id="AEH62605.1"/>
    </source>
</evidence>
<protein>
    <recommendedName>
        <fullName evidence="2 8">Shikimate dehydrogenase (NADP(+))</fullName>
        <shortName evidence="8">SDH</shortName>
        <ecNumber evidence="2 8">1.1.1.25</ecNumber>
    </recommendedName>
</protein>
<dbReference type="Pfam" id="PF08501">
    <property type="entry name" value="Shikimate_dh_N"/>
    <property type="match status" value="1"/>
</dbReference>
<dbReference type="EMBL" id="CP002850">
    <property type="protein sequence ID" value="AEH62605.1"/>
    <property type="molecule type" value="Genomic_DNA"/>
</dbReference>
<comment type="function">
    <text evidence="8">Involved in the biosynthesis of the chorismate, which leads to the biosynthesis of aromatic amino acids. Catalyzes the reversible NADPH linked reduction of 3-dehydroshikimate (DHSA) to yield shikimate (SA).</text>
</comment>
<dbReference type="InterPro" id="IPR011342">
    <property type="entry name" value="Shikimate_DH"/>
</dbReference>
<dbReference type="GeneID" id="79904693"/>
<dbReference type="InterPro" id="IPR036291">
    <property type="entry name" value="NAD(P)-bd_dom_sf"/>
</dbReference>
<evidence type="ECO:0000256" key="3">
    <source>
        <dbReference type="ARBA" id="ARBA00022605"/>
    </source>
</evidence>
<comment type="similarity">
    <text evidence="8">Belongs to the shikimate dehydrogenase family.</text>
</comment>
<feature type="binding site" evidence="8">
    <location>
        <position position="71"/>
    </location>
    <ligand>
        <name>shikimate</name>
        <dbReference type="ChEBI" id="CHEBI:36208"/>
    </ligand>
</feature>
<dbReference type="RefSeq" id="WP_011240026.1">
    <property type="nucleotide sequence ID" value="NC_017262.1"/>
</dbReference>
<dbReference type="NCBIfam" id="TIGR00507">
    <property type="entry name" value="aroE"/>
    <property type="match status" value="1"/>
</dbReference>
<feature type="binding site" evidence="8">
    <location>
        <position position="96"/>
    </location>
    <ligand>
        <name>shikimate</name>
        <dbReference type="ChEBI" id="CHEBI:36208"/>
    </ligand>
</feature>
<keyword evidence="6 8" id="KW-0057">Aromatic amino acid biosynthesis</keyword>
<dbReference type="eggNOG" id="COG0169">
    <property type="taxonomic scope" value="Bacteria"/>
</dbReference>
<feature type="binding site" evidence="8">
    <location>
        <begin position="24"/>
        <end position="26"/>
    </location>
    <ligand>
        <name>shikimate</name>
        <dbReference type="ChEBI" id="CHEBI:36208"/>
    </ligand>
</feature>
<reference evidence="12 13" key="1">
    <citation type="journal article" date="2011" name="J. Bacteriol.">
        <title>Genome sequence of the ethanol-producing Zymomonas mobilis subsp. mobilis lectotype strain ATCC 10988.</title>
        <authorList>
            <person name="Pappas K.M."/>
            <person name="Kouvelis V.N."/>
            <person name="Saunders E."/>
            <person name="Brettin T.S."/>
            <person name="Bruce D."/>
            <person name="Detter C."/>
            <person name="Balakireva M."/>
            <person name="Han C.S."/>
            <person name="Savvakis G."/>
            <person name="Kyrpides N.C."/>
            <person name="Typas M.A."/>
        </authorList>
    </citation>
    <scope>NUCLEOTIDE SEQUENCE [LARGE SCALE GENOMIC DNA]</scope>
    <source>
        <strain evidence="13">ATCC 10988 / DSM 424 / CCUG 17860 / LMG 404 / NCIMB 8938 / NRRL B-806 / ZM1</strain>
    </source>
</reference>
<dbReference type="AlphaFoldDB" id="A0A0H3G639"/>
<name>A0A0H3G639_ZYMMA</name>
<dbReference type="InterPro" id="IPR006151">
    <property type="entry name" value="Shikm_DH/Glu-tRNA_Rdtase"/>
</dbReference>
<comment type="pathway">
    <text evidence="1 8">Metabolic intermediate biosynthesis; chorismate biosynthesis; chorismate from D-erythrose 4-phosphate and phosphoenolpyruvate: step 4/7.</text>
</comment>
<dbReference type="HAMAP" id="MF_00222">
    <property type="entry name" value="Shikimate_DH_AroE"/>
    <property type="match status" value="1"/>
</dbReference>
<comment type="catalytic activity">
    <reaction evidence="7 8">
        <text>shikimate + NADP(+) = 3-dehydroshikimate + NADPH + H(+)</text>
        <dbReference type="Rhea" id="RHEA:17737"/>
        <dbReference type="ChEBI" id="CHEBI:15378"/>
        <dbReference type="ChEBI" id="CHEBI:16630"/>
        <dbReference type="ChEBI" id="CHEBI:36208"/>
        <dbReference type="ChEBI" id="CHEBI:57783"/>
        <dbReference type="ChEBI" id="CHEBI:58349"/>
        <dbReference type="EC" id="1.1.1.25"/>
    </reaction>
</comment>
<feature type="binding site" evidence="8">
    <location>
        <position position="236"/>
    </location>
    <ligand>
        <name>shikimate</name>
        <dbReference type="ChEBI" id="CHEBI:36208"/>
    </ligand>
</feature>
<evidence type="ECO:0000256" key="7">
    <source>
        <dbReference type="ARBA" id="ARBA00049442"/>
    </source>
</evidence>
<keyword evidence="3 8" id="KW-0028">Amino-acid biosynthesis</keyword>
<accession>A0A0H3G639</accession>
<evidence type="ECO:0000256" key="6">
    <source>
        <dbReference type="ARBA" id="ARBA00023141"/>
    </source>
</evidence>
<proteinExistence type="inferred from homology"/>
<dbReference type="InterPro" id="IPR013708">
    <property type="entry name" value="Shikimate_DH-bd_N"/>
</dbReference>
<evidence type="ECO:0000256" key="2">
    <source>
        <dbReference type="ARBA" id="ARBA00012962"/>
    </source>
</evidence>
<dbReference type="GO" id="GO:0009423">
    <property type="term" value="P:chorismate biosynthetic process"/>
    <property type="evidence" value="ECO:0007669"/>
    <property type="project" value="UniProtKB-UniRule"/>
</dbReference>
<dbReference type="EC" id="1.1.1.25" evidence="2 8"/>
<dbReference type="UniPathway" id="UPA00053">
    <property type="reaction ID" value="UER00087"/>
</dbReference>
<feature type="binding site" evidence="8">
    <location>
        <position position="112"/>
    </location>
    <ligand>
        <name>shikimate</name>
        <dbReference type="ChEBI" id="CHEBI:36208"/>
    </ligand>
</feature>
<sequence>MSNTENKRPVPATAGVIGWPIAHSQSPALHRFWLEACGINGDYSRFPVHPDHLAQAIKALPAWGMRGVNVTVPHKQAVIPLLDEIDPLAEKAGAVNIVRVAEDGRLQGYNSDITGFMEALQPAIKAQGAGLRKAFIVGAGGAARAVALGLTEAGFTCQIVNRNFEKARALARDIGALRGDIEFHSLEDNREPEFTLQDGELGVIVNATTLGMSGQPPLDLSLEKVDPRSLVYDIVYVPLETPLLKAAKARGMQTIDGLSMLIGQAAAAFELFYDRKPPRDQDQALRALLTKKA</sequence>
<dbReference type="Gene3D" id="3.40.50.10860">
    <property type="entry name" value="Leucine Dehydrogenase, chain A, domain 1"/>
    <property type="match status" value="1"/>
</dbReference>
<dbReference type="SUPFAM" id="SSF51735">
    <property type="entry name" value="NAD(P)-binding Rossmann-fold domains"/>
    <property type="match status" value="1"/>
</dbReference>
<dbReference type="CDD" id="cd01065">
    <property type="entry name" value="NAD_bind_Shikimate_DH"/>
    <property type="match status" value="1"/>
</dbReference>
<dbReference type="Proteomes" id="UP000001494">
    <property type="component" value="Chromosome"/>
</dbReference>
<feature type="domain" description="Quinate/shikimate 5-dehydrogenase/glutamyl-tRNA reductase" evidence="9">
    <location>
        <begin position="132"/>
        <end position="177"/>
    </location>
</feature>
<feature type="binding site" evidence="8">
    <location>
        <begin position="138"/>
        <end position="142"/>
    </location>
    <ligand>
        <name>NADP(+)</name>
        <dbReference type="ChEBI" id="CHEBI:58349"/>
    </ligand>
</feature>
<feature type="binding site" evidence="8">
    <location>
        <position position="234"/>
    </location>
    <ligand>
        <name>NADP(+)</name>
        <dbReference type="ChEBI" id="CHEBI:58349"/>
    </ligand>
</feature>
<keyword evidence="5 8" id="KW-0560">Oxidoreductase</keyword>
<feature type="binding site" evidence="8">
    <location>
        <position position="257"/>
    </location>
    <ligand>
        <name>NADP(+)</name>
        <dbReference type="ChEBI" id="CHEBI:58349"/>
    </ligand>
</feature>
<evidence type="ECO:0000313" key="13">
    <source>
        <dbReference type="Proteomes" id="UP000001494"/>
    </source>
</evidence>
<keyword evidence="4 8" id="KW-0521">NADP</keyword>
<evidence type="ECO:0000256" key="5">
    <source>
        <dbReference type="ARBA" id="ARBA00023002"/>
    </source>
</evidence>
<feature type="binding site" evidence="8">
    <location>
        <position position="264"/>
    </location>
    <ligand>
        <name>shikimate</name>
        <dbReference type="ChEBI" id="CHEBI:36208"/>
    </ligand>
</feature>
<dbReference type="GO" id="GO:0050661">
    <property type="term" value="F:NADP binding"/>
    <property type="evidence" value="ECO:0007669"/>
    <property type="project" value="InterPro"/>
</dbReference>
<feature type="domain" description="SDH C-terminal" evidence="11">
    <location>
        <begin position="257"/>
        <end position="281"/>
    </location>
</feature>
<dbReference type="HOGENOM" id="CLU_044063_2_0_5"/>
<evidence type="ECO:0000256" key="1">
    <source>
        <dbReference type="ARBA" id="ARBA00004871"/>
    </source>
</evidence>
<organism evidence="12 13">
    <name type="scientific">Zymomonas mobilis subsp. mobilis (strain ATCC 10988 / DSM 424 / LMG 404 / NCIMB 8938 / NRRL B-806 / ZM1)</name>
    <dbReference type="NCBI Taxonomy" id="555217"/>
    <lineage>
        <taxon>Bacteria</taxon>
        <taxon>Pseudomonadati</taxon>
        <taxon>Pseudomonadota</taxon>
        <taxon>Alphaproteobacteria</taxon>
        <taxon>Sphingomonadales</taxon>
        <taxon>Zymomonadaceae</taxon>
        <taxon>Zymomonas</taxon>
    </lineage>
</organism>
<evidence type="ECO:0000259" key="11">
    <source>
        <dbReference type="Pfam" id="PF18317"/>
    </source>
</evidence>
<dbReference type="GO" id="GO:0009073">
    <property type="term" value="P:aromatic amino acid family biosynthetic process"/>
    <property type="evidence" value="ECO:0007669"/>
    <property type="project" value="UniProtKB-KW"/>
</dbReference>